<accession>A0A0C7R3G8</accession>
<evidence type="ECO:0000313" key="2">
    <source>
        <dbReference type="EMBL" id="CEQ02684.1"/>
    </source>
</evidence>
<dbReference type="RefSeq" id="WP_055341339.1">
    <property type="nucleotide sequence ID" value="NZ_CDNI01000003.1"/>
</dbReference>
<feature type="transmembrane region" description="Helical" evidence="1">
    <location>
        <begin position="73"/>
        <end position="94"/>
    </location>
</feature>
<organism evidence="2 3">
    <name type="scientific">Paraclostridium sordellii</name>
    <name type="common">Clostridium sordellii</name>
    <dbReference type="NCBI Taxonomy" id="1505"/>
    <lineage>
        <taxon>Bacteria</taxon>
        <taxon>Bacillati</taxon>
        <taxon>Bacillota</taxon>
        <taxon>Clostridia</taxon>
        <taxon>Peptostreptococcales</taxon>
        <taxon>Peptostreptococcaceae</taxon>
        <taxon>Paraclostridium</taxon>
    </lineage>
</organism>
<dbReference type="AlphaFoldDB" id="A0A0C7R3G8"/>
<evidence type="ECO:0000313" key="3">
    <source>
        <dbReference type="Proteomes" id="UP000049127"/>
    </source>
</evidence>
<proteinExistence type="predicted"/>
<keyword evidence="1" id="KW-0472">Membrane</keyword>
<protein>
    <submittedName>
        <fullName evidence="2">Uncharacterized protein</fullName>
    </submittedName>
</protein>
<dbReference type="EMBL" id="CEKZ01000003">
    <property type="protein sequence ID" value="CEQ02684.1"/>
    <property type="molecule type" value="Genomic_DNA"/>
</dbReference>
<dbReference type="Proteomes" id="UP000049127">
    <property type="component" value="Unassembled WGS sequence"/>
</dbReference>
<evidence type="ECO:0000256" key="1">
    <source>
        <dbReference type="SAM" id="Phobius"/>
    </source>
</evidence>
<keyword evidence="1" id="KW-0812">Transmembrane</keyword>
<gene>
    <name evidence="2" type="ORF">R28058_04171</name>
</gene>
<name>A0A0C7R3G8_PARSO</name>
<reference evidence="2 3" key="1">
    <citation type="submission" date="2015-01" db="EMBL/GenBank/DDBJ databases">
        <authorList>
            <person name="Aslett A.Martin."/>
            <person name="De Silva Nishadi"/>
        </authorList>
    </citation>
    <scope>NUCLEOTIDE SEQUENCE [LARGE SCALE GENOMIC DNA]</scope>
    <source>
        <strain evidence="2 3">R28058</strain>
    </source>
</reference>
<keyword evidence="1" id="KW-1133">Transmembrane helix</keyword>
<dbReference type="OrthoDB" id="3036071at2"/>
<feature type="transmembrane region" description="Helical" evidence="1">
    <location>
        <begin position="43"/>
        <end position="66"/>
    </location>
</feature>
<sequence>MKEKDVDKLLKETLFIEDLPSDELNNKVKFLINQNKKEKELSIWWMPACASILISFMLSFFTFVFLSSSLIKLLALLFIIIIILANIILTFVGVKYFDLKKGAVI</sequence>